<evidence type="ECO:0000256" key="5">
    <source>
        <dbReference type="PROSITE-ProRule" id="PRU00335"/>
    </source>
</evidence>
<accession>A0ABT3CKN1</accession>
<evidence type="ECO:0000256" key="4">
    <source>
        <dbReference type="ARBA" id="ARBA00023163"/>
    </source>
</evidence>
<keyword evidence="2" id="KW-0805">Transcription regulation</keyword>
<dbReference type="InterPro" id="IPR009057">
    <property type="entry name" value="Homeodomain-like_sf"/>
</dbReference>
<evidence type="ECO:0000313" key="7">
    <source>
        <dbReference type="EMBL" id="MCV7230053.1"/>
    </source>
</evidence>
<dbReference type="InterPro" id="IPR036271">
    <property type="entry name" value="Tet_transcr_reg_TetR-rel_C_sf"/>
</dbReference>
<dbReference type="SUPFAM" id="SSF48498">
    <property type="entry name" value="Tetracyclin repressor-like, C-terminal domain"/>
    <property type="match status" value="1"/>
</dbReference>
<feature type="domain" description="HTH tetR-type" evidence="6">
    <location>
        <begin position="7"/>
        <end position="67"/>
    </location>
</feature>
<feature type="DNA-binding region" description="H-T-H motif" evidence="5">
    <location>
        <begin position="30"/>
        <end position="49"/>
    </location>
</feature>
<gene>
    <name evidence="7" type="ORF">H7J73_29010</name>
</gene>
<dbReference type="PANTHER" id="PTHR30055:SF200">
    <property type="entry name" value="HTH-TYPE TRANSCRIPTIONAL REPRESSOR BDCR"/>
    <property type="match status" value="1"/>
</dbReference>
<dbReference type="Gene3D" id="1.10.357.10">
    <property type="entry name" value="Tetracycline Repressor, domain 2"/>
    <property type="match status" value="1"/>
</dbReference>
<evidence type="ECO:0000313" key="8">
    <source>
        <dbReference type="Proteomes" id="UP001526201"/>
    </source>
</evidence>
<dbReference type="PANTHER" id="PTHR30055">
    <property type="entry name" value="HTH-TYPE TRANSCRIPTIONAL REGULATOR RUTR"/>
    <property type="match status" value="1"/>
</dbReference>
<dbReference type="InterPro" id="IPR039538">
    <property type="entry name" value="BetI_C"/>
</dbReference>
<evidence type="ECO:0000256" key="3">
    <source>
        <dbReference type="ARBA" id="ARBA00023125"/>
    </source>
</evidence>
<dbReference type="Proteomes" id="UP001526201">
    <property type="component" value="Unassembled WGS sequence"/>
</dbReference>
<dbReference type="PROSITE" id="PS50977">
    <property type="entry name" value="HTH_TETR_2"/>
    <property type="match status" value="1"/>
</dbReference>
<dbReference type="EMBL" id="JACKTY010000049">
    <property type="protein sequence ID" value="MCV7230053.1"/>
    <property type="molecule type" value="Genomic_DNA"/>
</dbReference>
<proteinExistence type="predicted"/>
<organism evidence="7 8">
    <name type="scientific">Mycolicibacterium komossense</name>
    <dbReference type="NCBI Taxonomy" id="1779"/>
    <lineage>
        <taxon>Bacteria</taxon>
        <taxon>Bacillati</taxon>
        <taxon>Actinomycetota</taxon>
        <taxon>Actinomycetes</taxon>
        <taxon>Mycobacteriales</taxon>
        <taxon>Mycobacteriaceae</taxon>
        <taxon>Mycolicibacterium</taxon>
    </lineage>
</organism>
<dbReference type="PRINTS" id="PR00455">
    <property type="entry name" value="HTHTETR"/>
</dbReference>
<comment type="caution">
    <text evidence="7">The sequence shown here is derived from an EMBL/GenBank/DDBJ whole genome shotgun (WGS) entry which is preliminary data.</text>
</comment>
<dbReference type="Pfam" id="PF00440">
    <property type="entry name" value="TetR_N"/>
    <property type="match status" value="1"/>
</dbReference>
<protein>
    <submittedName>
        <fullName evidence="7">TetR/AcrR family transcriptional regulator</fullName>
    </submittedName>
</protein>
<name>A0ABT3CKN1_9MYCO</name>
<reference evidence="7 8" key="1">
    <citation type="journal article" date="2022" name="BMC Genomics">
        <title>Comparative genome analysis of mycobacteria focusing on tRNA and non-coding RNA.</title>
        <authorList>
            <person name="Behra P.R.K."/>
            <person name="Pettersson B.M.F."/>
            <person name="Ramesh M."/>
            <person name="Das S."/>
            <person name="Dasgupta S."/>
            <person name="Kirsebom L.A."/>
        </authorList>
    </citation>
    <scope>NUCLEOTIDE SEQUENCE [LARGE SCALE GENOMIC DNA]</scope>
    <source>
        <strain evidence="7 8">DSM 44078</strain>
    </source>
</reference>
<dbReference type="RefSeq" id="WP_264071336.1">
    <property type="nucleotide sequence ID" value="NZ_JACKTY010000049.1"/>
</dbReference>
<keyword evidence="1" id="KW-0678">Repressor</keyword>
<evidence type="ECO:0000256" key="1">
    <source>
        <dbReference type="ARBA" id="ARBA00022491"/>
    </source>
</evidence>
<evidence type="ECO:0000256" key="2">
    <source>
        <dbReference type="ARBA" id="ARBA00023015"/>
    </source>
</evidence>
<keyword evidence="3 5" id="KW-0238">DNA-binding</keyword>
<dbReference type="InterPro" id="IPR001647">
    <property type="entry name" value="HTH_TetR"/>
</dbReference>
<sequence length="195" mass="21186">MARKGVLLRREEIIDAMVDQISARGIAATRVADVASAMGVSTGLIFYHFETKEALLAAAFPRAMQHDLDDLAKIVARKTSASARLRAVIKLYSPAGGAPGWRLWIDGWAAALRDPGLVAVMREIDNVWRTTVCDLIVEGNDAGEFTCRAPEVSAARITALLDGLAVQRVVRGAGPTPTERMRWVDEVLEFELQSG</sequence>
<dbReference type="InterPro" id="IPR050109">
    <property type="entry name" value="HTH-type_TetR-like_transc_reg"/>
</dbReference>
<dbReference type="SUPFAM" id="SSF46689">
    <property type="entry name" value="Homeodomain-like"/>
    <property type="match status" value="1"/>
</dbReference>
<keyword evidence="4" id="KW-0804">Transcription</keyword>
<keyword evidence="8" id="KW-1185">Reference proteome</keyword>
<dbReference type="Pfam" id="PF13977">
    <property type="entry name" value="TetR_C_6"/>
    <property type="match status" value="1"/>
</dbReference>
<evidence type="ECO:0000259" key="6">
    <source>
        <dbReference type="PROSITE" id="PS50977"/>
    </source>
</evidence>